<dbReference type="OrthoDB" id="3687641at2759"/>
<sequence length="190" mass="21884">HTEDPARGALAPKLRYFPTLLENNPFAGTPRAELEEAWHDLLQNDNILVPRTELDALNLRSVYSRDGSRGVASLSAFHSLHCLKLVRRMIYKEHYHAGKSAKDMQRQLKHADHCIEYMRETLMCKPDISLVTFHWINDTAQHPDDLTGYYPTNFDASQHECFDWELLNDWAGARAFDLYDLSSLDRPGSL</sequence>
<evidence type="ECO:0008006" key="4">
    <source>
        <dbReference type="Google" id="ProtNLM"/>
    </source>
</evidence>
<dbReference type="Proteomes" id="UP000799764">
    <property type="component" value="Unassembled WGS sequence"/>
</dbReference>
<dbReference type="EMBL" id="MU001512">
    <property type="protein sequence ID" value="KAF2438300.1"/>
    <property type="molecule type" value="Genomic_DNA"/>
</dbReference>
<proteinExistence type="inferred from homology"/>
<feature type="non-terminal residue" evidence="2">
    <location>
        <position position="1"/>
    </location>
</feature>
<organism evidence="2 3">
    <name type="scientific">Karstenula rhodostoma CBS 690.94</name>
    <dbReference type="NCBI Taxonomy" id="1392251"/>
    <lineage>
        <taxon>Eukaryota</taxon>
        <taxon>Fungi</taxon>
        <taxon>Dikarya</taxon>
        <taxon>Ascomycota</taxon>
        <taxon>Pezizomycotina</taxon>
        <taxon>Dothideomycetes</taxon>
        <taxon>Pleosporomycetidae</taxon>
        <taxon>Pleosporales</taxon>
        <taxon>Massarineae</taxon>
        <taxon>Didymosphaeriaceae</taxon>
        <taxon>Karstenula</taxon>
    </lineage>
</organism>
<dbReference type="PANTHER" id="PTHR33365">
    <property type="entry name" value="YALI0B05434P"/>
    <property type="match status" value="1"/>
</dbReference>
<gene>
    <name evidence="2" type="ORF">P171DRAFT_504424</name>
</gene>
<dbReference type="AlphaFoldDB" id="A0A9P4P6I9"/>
<dbReference type="GO" id="GO:0043386">
    <property type="term" value="P:mycotoxin biosynthetic process"/>
    <property type="evidence" value="ECO:0007669"/>
    <property type="project" value="InterPro"/>
</dbReference>
<dbReference type="PANTHER" id="PTHR33365:SF7">
    <property type="entry name" value="TAT PATHWAY SIGNAL SEQUENCE"/>
    <property type="match status" value="1"/>
</dbReference>
<comment type="similarity">
    <text evidence="1">Belongs to the ustYa family.</text>
</comment>
<protein>
    <recommendedName>
        <fullName evidence="4">Tat pathway signal sequence</fullName>
    </recommendedName>
</protein>
<dbReference type="InterPro" id="IPR021765">
    <property type="entry name" value="UstYa-like"/>
</dbReference>
<keyword evidence="3" id="KW-1185">Reference proteome</keyword>
<accession>A0A9P4P6I9</accession>
<comment type="caution">
    <text evidence="2">The sequence shown here is derived from an EMBL/GenBank/DDBJ whole genome shotgun (WGS) entry which is preliminary data.</text>
</comment>
<name>A0A9P4P6I9_9PLEO</name>
<dbReference type="Pfam" id="PF11807">
    <property type="entry name" value="UstYa"/>
    <property type="match status" value="1"/>
</dbReference>
<evidence type="ECO:0000313" key="2">
    <source>
        <dbReference type="EMBL" id="KAF2438300.1"/>
    </source>
</evidence>
<evidence type="ECO:0000313" key="3">
    <source>
        <dbReference type="Proteomes" id="UP000799764"/>
    </source>
</evidence>
<reference evidence="2" key="1">
    <citation type="journal article" date="2020" name="Stud. Mycol.">
        <title>101 Dothideomycetes genomes: a test case for predicting lifestyles and emergence of pathogens.</title>
        <authorList>
            <person name="Haridas S."/>
            <person name="Albert R."/>
            <person name="Binder M."/>
            <person name="Bloem J."/>
            <person name="Labutti K."/>
            <person name="Salamov A."/>
            <person name="Andreopoulos B."/>
            <person name="Baker S."/>
            <person name="Barry K."/>
            <person name="Bills G."/>
            <person name="Bluhm B."/>
            <person name="Cannon C."/>
            <person name="Castanera R."/>
            <person name="Culley D."/>
            <person name="Daum C."/>
            <person name="Ezra D."/>
            <person name="Gonzalez J."/>
            <person name="Henrissat B."/>
            <person name="Kuo A."/>
            <person name="Liang C."/>
            <person name="Lipzen A."/>
            <person name="Lutzoni F."/>
            <person name="Magnuson J."/>
            <person name="Mondo S."/>
            <person name="Nolan M."/>
            <person name="Ohm R."/>
            <person name="Pangilinan J."/>
            <person name="Park H.-J."/>
            <person name="Ramirez L."/>
            <person name="Alfaro M."/>
            <person name="Sun H."/>
            <person name="Tritt A."/>
            <person name="Yoshinaga Y."/>
            <person name="Zwiers L.-H."/>
            <person name="Turgeon B."/>
            <person name="Goodwin S."/>
            <person name="Spatafora J."/>
            <person name="Crous P."/>
            <person name="Grigoriev I."/>
        </authorList>
    </citation>
    <scope>NUCLEOTIDE SEQUENCE</scope>
    <source>
        <strain evidence="2">CBS 690.94</strain>
    </source>
</reference>
<evidence type="ECO:0000256" key="1">
    <source>
        <dbReference type="ARBA" id="ARBA00035112"/>
    </source>
</evidence>